<name>A0A8T8WRP9_ASPJA</name>
<sequence>MMSPWVRSCCLASLALAVWAVFAVEKHRPRLMQVRRSRPDLIKEDNGYKNPDSPVWLVHAFACYSLVSQSLLDKRTLADY</sequence>
<organism evidence="2 3">
    <name type="scientific">Aspergillus japonicus CBS 114.51</name>
    <dbReference type="NCBI Taxonomy" id="1448312"/>
    <lineage>
        <taxon>Eukaryota</taxon>
        <taxon>Fungi</taxon>
        <taxon>Dikarya</taxon>
        <taxon>Ascomycota</taxon>
        <taxon>Pezizomycotina</taxon>
        <taxon>Eurotiomycetes</taxon>
        <taxon>Eurotiomycetidae</taxon>
        <taxon>Eurotiales</taxon>
        <taxon>Aspergillaceae</taxon>
        <taxon>Aspergillus</taxon>
        <taxon>Aspergillus subgen. Circumdati</taxon>
    </lineage>
</organism>
<dbReference type="AlphaFoldDB" id="A0A8T8WRP9"/>
<evidence type="ECO:0000313" key="2">
    <source>
        <dbReference type="EMBL" id="RAH78516.1"/>
    </source>
</evidence>
<keyword evidence="3" id="KW-1185">Reference proteome</keyword>
<feature type="signal peptide" evidence="1">
    <location>
        <begin position="1"/>
        <end position="20"/>
    </location>
</feature>
<reference evidence="2 3" key="1">
    <citation type="submission" date="2018-02" db="EMBL/GenBank/DDBJ databases">
        <title>The genomes of Aspergillus section Nigri reveals drivers in fungal speciation.</title>
        <authorList>
            <consortium name="DOE Joint Genome Institute"/>
            <person name="Vesth T.C."/>
            <person name="Nybo J."/>
            <person name="Theobald S."/>
            <person name="Brandl J."/>
            <person name="Frisvad J.C."/>
            <person name="Nielsen K.F."/>
            <person name="Lyhne E.K."/>
            <person name="Kogle M.E."/>
            <person name="Kuo A."/>
            <person name="Riley R."/>
            <person name="Clum A."/>
            <person name="Nolan M."/>
            <person name="Lipzen A."/>
            <person name="Salamov A."/>
            <person name="Henrissat B."/>
            <person name="Wiebenga A."/>
            <person name="De vries R.P."/>
            <person name="Grigoriev I.V."/>
            <person name="Mortensen U.H."/>
            <person name="Andersen M.R."/>
            <person name="Baker S.E."/>
        </authorList>
    </citation>
    <scope>NUCLEOTIDE SEQUENCE [LARGE SCALE GENOMIC DNA]</scope>
    <source>
        <strain evidence="2 3">CBS 114.51</strain>
    </source>
</reference>
<dbReference type="GeneID" id="37170289"/>
<keyword evidence="1" id="KW-0732">Signal</keyword>
<accession>A0A8T8WRP9</accession>
<gene>
    <name evidence="2" type="ORF">BO86DRAFT_180850</name>
</gene>
<evidence type="ECO:0000256" key="1">
    <source>
        <dbReference type="SAM" id="SignalP"/>
    </source>
</evidence>
<dbReference type="EMBL" id="KZ824826">
    <property type="protein sequence ID" value="RAH78516.1"/>
    <property type="molecule type" value="Genomic_DNA"/>
</dbReference>
<evidence type="ECO:0000313" key="3">
    <source>
        <dbReference type="Proteomes" id="UP000249497"/>
    </source>
</evidence>
<dbReference type="Proteomes" id="UP000249497">
    <property type="component" value="Unassembled WGS sequence"/>
</dbReference>
<dbReference type="RefSeq" id="XP_025524410.1">
    <property type="nucleotide sequence ID" value="XM_025666597.1"/>
</dbReference>
<proteinExistence type="predicted"/>
<feature type="chain" id="PRO_5035878344" evidence="1">
    <location>
        <begin position="21"/>
        <end position="80"/>
    </location>
</feature>
<protein>
    <submittedName>
        <fullName evidence="2">Uncharacterized protein</fullName>
    </submittedName>
</protein>